<keyword evidence="5" id="KW-0274">FAD</keyword>
<accession>A0A2P5HGT3</accession>
<dbReference type="InterPro" id="IPR029041">
    <property type="entry name" value="FAD-linked_oxidoreductase-like"/>
</dbReference>
<dbReference type="GO" id="GO:0071949">
    <property type="term" value="F:FAD binding"/>
    <property type="evidence" value="ECO:0007669"/>
    <property type="project" value="TreeGrafter"/>
</dbReference>
<comment type="cofactor">
    <cofactor evidence="5">
        <name>FAD</name>
        <dbReference type="ChEBI" id="CHEBI:57692"/>
    </cofactor>
</comment>
<comment type="function">
    <text evidence="5">Converts proline to delta-1-pyrroline-5-carboxylate.</text>
</comment>
<dbReference type="PANTHER" id="PTHR13914:SF0">
    <property type="entry name" value="PROLINE DEHYDROGENASE 1, MITOCHONDRIAL"/>
    <property type="match status" value="1"/>
</dbReference>
<dbReference type="GO" id="GO:0004657">
    <property type="term" value="F:proline dehydrogenase activity"/>
    <property type="evidence" value="ECO:0007669"/>
    <property type="project" value="UniProtKB-EC"/>
</dbReference>
<feature type="domain" description="Proline dehydrogenase" evidence="6">
    <location>
        <begin position="159"/>
        <end position="427"/>
    </location>
</feature>
<dbReference type="EC" id="1.5.5.2" evidence="2 5"/>
<dbReference type="Pfam" id="PF01619">
    <property type="entry name" value="Pro_dh"/>
    <property type="match status" value="1"/>
</dbReference>
<evidence type="ECO:0000259" key="6">
    <source>
        <dbReference type="Pfam" id="PF01619"/>
    </source>
</evidence>
<comment type="caution">
    <text evidence="7">The sequence shown here is derived from an EMBL/GenBank/DDBJ whole genome shotgun (WGS) entry which is preliminary data.</text>
</comment>
<dbReference type="InterPro" id="IPR002872">
    <property type="entry name" value="Proline_DH_dom"/>
</dbReference>
<dbReference type="Gene3D" id="3.20.20.220">
    <property type="match status" value="1"/>
</dbReference>
<keyword evidence="5" id="KW-0285">Flavoprotein</keyword>
<dbReference type="Proteomes" id="UP000094444">
    <property type="component" value="Unassembled WGS sequence"/>
</dbReference>
<dbReference type="InParanoid" id="A0A2P5HGT3"/>
<evidence type="ECO:0000313" key="7">
    <source>
        <dbReference type="EMBL" id="POS69450.1"/>
    </source>
</evidence>
<dbReference type="OrthoDB" id="5464at2759"/>
<dbReference type="AlphaFoldDB" id="A0A2P5HGT3"/>
<dbReference type="InterPro" id="IPR015659">
    <property type="entry name" value="Proline_oxidase"/>
</dbReference>
<dbReference type="STRING" id="158607.A0A2P5HGT3"/>
<evidence type="ECO:0000256" key="5">
    <source>
        <dbReference type="RuleBase" id="RU364054"/>
    </source>
</evidence>
<evidence type="ECO:0000256" key="4">
    <source>
        <dbReference type="ARBA" id="ARBA00023062"/>
    </source>
</evidence>
<dbReference type="EMBL" id="MAVT02002277">
    <property type="protein sequence ID" value="POS69450.1"/>
    <property type="molecule type" value="Genomic_DNA"/>
</dbReference>
<dbReference type="GO" id="GO:0005739">
    <property type="term" value="C:mitochondrion"/>
    <property type="evidence" value="ECO:0007669"/>
    <property type="project" value="TreeGrafter"/>
</dbReference>
<sequence length="449" mass="49255">MKKVNRLFGSLRSASHVLAAPPPVASRPPPLAALPNGNLLRSLLIAGVSSKKVLLIPCLKMLSFLSRPGRGYLLNVDKNPFVHAILKKTFYNQFCAGETAWETRECVGRLKKLGFSGVILTYARETVFVHRSDRAGLKGPSGATNAVKSDVVSCKHIDEWRKCTLETMKLIEHGDYLALKLSGAGPSVTEAFATGQPAPQQFTDALEEICAKSKARSIRVIVDAESQHFQKGIATATLDAMRQFNRDGTAVVYNTYQAYLKRTPDVLAQHLEAADKDGFTLGLKLVRGAYILSDDRSLMHDCKQDTDDAYNDIARGAIRQQIGGFGAEGGKPFPSVNLFLASHNRESVLGAHRLHQERTRQGLPTVPVGYGQLHGMSDEVSFSLLAERTGPSSGPEVFKCSTWGSMGECVAYLLRRAVENRDAVTRTSDEYTALKSEAWRRLNLLKFGF</sequence>
<dbReference type="SUPFAM" id="SSF51730">
    <property type="entry name" value="FAD-linked oxidoreductase"/>
    <property type="match status" value="1"/>
</dbReference>
<reference evidence="7" key="1">
    <citation type="submission" date="2017-09" db="EMBL/GenBank/DDBJ databases">
        <title>Polyketide synthases of a Diaporthe helianthi virulent isolate.</title>
        <authorList>
            <person name="Baroncelli R."/>
        </authorList>
    </citation>
    <scope>NUCLEOTIDE SEQUENCE [LARGE SCALE GENOMIC DNA]</scope>
    <source>
        <strain evidence="7">7/96</strain>
    </source>
</reference>
<protein>
    <recommendedName>
        <fullName evidence="2 5">Proline dehydrogenase</fullName>
        <ecNumber evidence="2 5">1.5.5.2</ecNumber>
    </recommendedName>
</protein>
<dbReference type="PANTHER" id="PTHR13914">
    <property type="entry name" value="PROLINE OXIDASE"/>
    <property type="match status" value="1"/>
</dbReference>
<comment type="catalytic activity">
    <reaction evidence="5">
        <text>L-proline + a quinone = (S)-1-pyrroline-5-carboxylate + a quinol + H(+)</text>
        <dbReference type="Rhea" id="RHEA:23784"/>
        <dbReference type="ChEBI" id="CHEBI:15378"/>
        <dbReference type="ChEBI" id="CHEBI:17388"/>
        <dbReference type="ChEBI" id="CHEBI:24646"/>
        <dbReference type="ChEBI" id="CHEBI:60039"/>
        <dbReference type="ChEBI" id="CHEBI:132124"/>
        <dbReference type="EC" id="1.5.5.2"/>
    </reaction>
</comment>
<keyword evidence="3 5" id="KW-0560">Oxidoreductase</keyword>
<dbReference type="GO" id="GO:0010133">
    <property type="term" value="P:L-proline catabolic process to L-glutamate"/>
    <property type="evidence" value="ECO:0007669"/>
    <property type="project" value="TreeGrafter"/>
</dbReference>
<gene>
    <name evidence="7" type="ORF">DHEL01_v212156</name>
</gene>
<proteinExistence type="inferred from homology"/>
<evidence type="ECO:0000256" key="1">
    <source>
        <dbReference type="ARBA" id="ARBA00005869"/>
    </source>
</evidence>
<organism evidence="7 8">
    <name type="scientific">Diaporthe helianthi</name>
    <dbReference type="NCBI Taxonomy" id="158607"/>
    <lineage>
        <taxon>Eukaryota</taxon>
        <taxon>Fungi</taxon>
        <taxon>Dikarya</taxon>
        <taxon>Ascomycota</taxon>
        <taxon>Pezizomycotina</taxon>
        <taxon>Sordariomycetes</taxon>
        <taxon>Sordariomycetidae</taxon>
        <taxon>Diaporthales</taxon>
        <taxon>Diaporthaceae</taxon>
        <taxon>Diaporthe</taxon>
    </lineage>
</organism>
<keyword evidence="4 5" id="KW-0642">Proline metabolism</keyword>
<evidence type="ECO:0000256" key="3">
    <source>
        <dbReference type="ARBA" id="ARBA00023002"/>
    </source>
</evidence>
<comment type="similarity">
    <text evidence="1 5">Belongs to the proline oxidase family.</text>
</comment>
<evidence type="ECO:0000313" key="8">
    <source>
        <dbReference type="Proteomes" id="UP000094444"/>
    </source>
</evidence>
<dbReference type="FunCoup" id="A0A2P5HGT3">
    <property type="interactions" value="56"/>
</dbReference>
<name>A0A2P5HGT3_DIAHE</name>
<evidence type="ECO:0000256" key="2">
    <source>
        <dbReference type="ARBA" id="ARBA00012695"/>
    </source>
</evidence>
<keyword evidence="8" id="KW-1185">Reference proteome</keyword>